<proteinExistence type="inferred from homology"/>
<dbReference type="Gene3D" id="2.60.40.1180">
    <property type="entry name" value="Golgi alpha-mannosidase II"/>
    <property type="match status" value="1"/>
</dbReference>
<dbReference type="PROSITE" id="PS00512">
    <property type="entry name" value="ALPHA_GALACTOSIDASE"/>
    <property type="match status" value="1"/>
</dbReference>
<dbReference type="InterPro" id="IPR013785">
    <property type="entry name" value="Aldolase_TIM"/>
</dbReference>
<evidence type="ECO:0000259" key="7">
    <source>
        <dbReference type="Pfam" id="PF17801"/>
    </source>
</evidence>
<evidence type="ECO:0000313" key="8">
    <source>
        <dbReference type="EMBL" id="GAA0562019.1"/>
    </source>
</evidence>
<dbReference type="RefSeq" id="WP_166932252.1">
    <property type="nucleotide sequence ID" value="NZ_BAAADD010000002.1"/>
</dbReference>
<organism evidence="8 9">
    <name type="scientific">Rhizomicrobium electricum</name>
    <dbReference type="NCBI Taxonomy" id="480070"/>
    <lineage>
        <taxon>Bacteria</taxon>
        <taxon>Pseudomonadati</taxon>
        <taxon>Pseudomonadota</taxon>
        <taxon>Alphaproteobacteria</taxon>
        <taxon>Micropepsales</taxon>
        <taxon>Micropepsaceae</taxon>
        <taxon>Rhizomicrobium</taxon>
    </lineage>
</organism>
<feature type="chain" id="PRO_5045869913" description="Alpha-galactosidase" evidence="6">
    <location>
        <begin position="26"/>
        <end position="403"/>
    </location>
</feature>
<dbReference type="InterPro" id="IPR000111">
    <property type="entry name" value="Glyco_hydro_27/36_CS"/>
</dbReference>
<dbReference type="InterPro" id="IPR013780">
    <property type="entry name" value="Glyco_hydro_b"/>
</dbReference>
<evidence type="ECO:0000313" key="9">
    <source>
        <dbReference type="Proteomes" id="UP001499951"/>
    </source>
</evidence>
<protein>
    <recommendedName>
        <fullName evidence="5">Alpha-galactosidase</fullName>
        <ecNumber evidence="5">3.2.1.22</ecNumber>
    </recommendedName>
    <alternativeName>
        <fullName evidence="5">Melibiase</fullName>
    </alternativeName>
</protein>
<gene>
    <name evidence="8" type="ORF">GCM10008942_08070</name>
</gene>
<evidence type="ECO:0000256" key="6">
    <source>
        <dbReference type="SAM" id="SignalP"/>
    </source>
</evidence>
<dbReference type="SUPFAM" id="SSF51011">
    <property type="entry name" value="Glycosyl hydrolase domain"/>
    <property type="match status" value="1"/>
</dbReference>
<dbReference type="EC" id="3.2.1.22" evidence="5"/>
<dbReference type="InterPro" id="IPR041233">
    <property type="entry name" value="Melibiase_C"/>
</dbReference>
<name>A0ABP3P7T7_9PROT</name>
<accession>A0ABP3P7T7</accession>
<dbReference type="InterPro" id="IPR002241">
    <property type="entry name" value="Glyco_hydro_27"/>
</dbReference>
<keyword evidence="4 5" id="KW-0326">Glycosidase</keyword>
<dbReference type="Pfam" id="PF17801">
    <property type="entry name" value="Melibiase_C"/>
    <property type="match status" value="1"/>
</dbReference>
<feature type="domain" description="Alpha galactosidase C-terminal" evidence="7">
    <location>
        <begin position="325"/>
        <end position="401"/>
    </location>
</feature>
<feature type="signal peptide" evidence="6">
    <location>
        <begin position="1"/>
        <end position="25"/>
    </location>
</feature>
<sequence length="403" mass="43711">MFNDAARKILSILFAGVLVSVAAAARDHADPLLGTPNGLALTPPMGWNSWNKFACNVNEKLIRSAADAMVSSGMKDAGYTYVVIDDCWQGARDASGNIQPDASKFPSGMKALGDYIHSKGLKFGIYSDAGTKTCGGFPASRGHEFQDAKQYAAWGVDYLKYDWCNTDTQDAQSSYLTMSQALQASGRPIVFSLCEWGNSKPWLWARNIGNLWRTTGDIFDGWDGMHPNGYSMGLLKIVDMQAELAPYAGPGHWNDPDMLEVGNGGMTDSEYRAHFSLWAMFAAPLIAGNDLAAMNAATKAILMNKEVIAVDQDPLGIAASRVWKDGDAEVWTRPLKGGGRAVLLFNRGNDARKIAVTWEQLQYPAGLSAAVRDLWQHKTLAPAKGQVSAEVGRHAVVMLTIKP</sequence>
<keyword evidence="2 6" id="KW-0732">Signal</keyword>
<evidence type="ECO:0000256" key="4">
    <source>
        <dbReference type="ARBA" id="ARBA00023295"/>
    </source>
</evidence>
<evidence type="ECO:0000256" key="2">
    <source>
        <dbReference type="ARBA" id="ARBA00022729"/>
    </source>
</evidence>
<comment type="catalytic activity">
    <reaction evidence="5">
        <text>Hydrolysis of terminal, non-reducing alpha-D-galactose residues in alpha-D-galactosides, including galactose oligosaccharides, galactomannans and galactolipids.</text>
        <dbReference type="EC" id="3.2.1.22"/>
    </reaction>
</comment>
<dbReference type="CDD" id="cd14792">
    <property type="entry name" value="GH27"/>
    <property type="match status" value="1"/>
</dbReference>
<dbReference type="PANTHER" id="PTHR11452:SF75">
    <property type="entry name" value="ALPHA-GALACTOSIDASE MEL1"/>
    <property type="match status" value="1"/>
</dbReference>
<dbReference type="PRINTS" id="PR00740">
    <property type="entry name" value="GLHYDRLASE27"/>
</dbReference>
<dbReference type="Proteomes" id="UP001499951">
    <property type="component" value="Unassembled WGS sequence"/>
</dbReference>
<keyword evidence="9" id="KW-1185">Reference proteome</keyword>
<dbReference type="InterPro" id="IPR017853">
    <property type="entry name" value="GH"/>
</dbReference>
<dbReference type="Pfam" id="PF16499">
    <property type="entry name" value="Melibiase_2"/>
    <property type="match status" value="1"/>
</dbReference>
<dbReference type="PANTHER" id="PTHR11452">
    <property type="entry name" value="ALPHA-GALACTOSIDASE/ALPHA-N-ACETYLGALACTOSAMINIDASE"/>
    <property type="match status" value="1"/>
</dbReference>
<keyword evidence="3 5" id="KW-0378">Hydrolase</keyword>
<evidence type="ECO:0000256" key="3">
    <source>
        <dbReference type="ARBA" id="ARBA00022801"/>
    </source>
</evidence>
<evidence type="ECO:0000256" key="5">
    <source>
        <dbReference type="RuleBase" id="RU361168"/>
    </source>
</evidence>
<dbReference type="Gene3D" id="3.20.20.70">
    <property type="entry name" value="Aldolase class I"/>
    <property type="match status" value="1"/>
</dbReference>
<reference evidence="9" key="1">
    <citation type="journal article" date="2019" name="Int. J. Syst. Evol. Microbiol.">
        <title>The Global Catalogue of Microorganisms (GCM) 10K type strain sequencing project: providing services to taxonomists for standard genome sequencing and annotation.</title>
        <authorList>
            <consortium name="The Broad Institute Genomics Platform"/>
            <consortium name="The Broad Institute Genome Sequencing Center for Infectious Disease"/>
            <person name="Wu L."/>
            <person name="Ma J."/>
        </authorList>
    </citation>
    <scope>NUCLEOTIDE SEQUENCE [LARGE SCALE GENOMIC DNA]</scope>
    <source>
        <strain evidence="9">JCM 15089</strain>
    </source>
</reference>
<keyword evidence="5" id="KW-1015">Disulfide bond</keyword>
<comment type="similarity">
    <text evidence="1 5">Belongs to the glycosyl hydrolase 27 family.</text>
</comment>
<comment type="caution">
    <text evidence="8">The sequence shown here is derived from an EMBL/GenBank/DDBJ whole genome shotgun (WGS) entry which is preliminary data.</text>
</comment>
<dbReference type="SUPFAM" id="SSF51445">
    <property type="entry name" value="(Trans)glycosidases"/>
    <property type="match status" value="1"/>
</dbReference>
<evidence type="ECO:0000256" key="1">
    <source>
        <dbReference type="ARBA" id="ARBA00009743"/>
    </source>
</evidence>
<dbReference type="EMBL" id="BAAADD010000002">
    <property type="protein sequence ID" value="GAA0562019.1"/>
    <property type="molecule type" value="Genomic_DNA"/>
</dbReference>